<evidence type="ECO:0000259" key="8">
    <source>
        <dbReference type="PROSITE" id="PS50926"/>
    </source>
</evidence>
<feature type="domain" description="TRAM" evidence="8">
    <location>
        <begin position="15"/>
        <end position="75"/>
    </location>
</feature>
<evidence type="ECO:0000313" key="9">
    <source>
        <dbReference type="EMBL" id="GGF41765.1"/>
    </source>
</evidence>
<feature type="active site" description="Nucleophile" evidence="5">
    <location>
        <position position="392"/>
    </location>
</feature>
<sequence length="435" mass="45884">MRGRPRPGSRQGQRQPAKGPAREIELVIDKLGSEGVGVARLDGRPVLVPGSLPGEQVRVRVMGGAADLLDVIAPSPSRIEPACRHFGTCGGCALQHLAWQPYLDFKRDLVVDALRRQGLADVPVEAVAPSPPESRRRATLEAKRTSGGVLLGFHARASHQIVDLGECPVLLPDLARLLPSLRTLLATLLLPGGSATVLLGQGPGGIDLGLALAAAPDLEQLERLTAFADAQDLARLWWRVGDMAPVPAAQRRPLGHRFGDVPVEPPAGGFLQATADGEAALTAEVVAALAGAERVADLFAGCGTFGLALGARALLHAVEGDAAALGALTAAARRAGLGFVSTERRDLDARPLLAAELRRFDAVLFDPPRAGAKAQVEQLAKSTVPRVIGVSCNPATFARDARILVDGGYHLERVLPVDQFVWSPHVELVGRFRRT</sequence>
<reference evidence="9" key="1">
    <citation type="journal article" date="2014" name="Int. J. Syst. Evol. Microbiol.">
        <title>Complete genome sequence of Corynebacterium casei LMG S-19264T (=DSM 44701T), isolated from a smear-ripened cheese.</title>
        <authorList>
            <consortium name="US DOE Joint Genome Institute (JGI-PGF)"/>
            <person name="Walter F."/>
            <person name="Albersmeier A."/>
            <person name="Kalinowski J."/>
            <person name="Ruckert C."/>
        </authorList>
    </citation>
    <scope>NUCLEOTIDE SEQUENCE</scope>
    <source>
        <strain evidence="9">CGMCC 1.15725</strain>
    </source>
</reference>
<reference evidence="9" key="2">
    <citation type="submission" date="2020-09" db="EMBL/GenBank/DDBJ databases">
        <authorList>
            <person name="Sun Q."/>
            <person name="Zhou Y."/>
        </authorList>
    </citation>
    <scope>NUCLEOTIDE SEQUENCE</scope>
    <source>
        <strain evidence="9">CGMCC 1.15725</strain>
    </source>
</reference>
<feature type="region of interest" description="Disordered" evidence="7">
    <location>
        <begin position="1"/>
        <end position="21"/>
    </location>
</feature>
<dbReference type="PROSITE" id="PS51687">
    <property type="entry name" value="SAM_MT_RNA_M5U"/>
    <property type="match status" value="1"/>
</dbReference>
<accession>A0A8J2YZT9</accession>
<evidence type="ECO:0000256" key="4">
    <source>
        <dbReference type="ARBA" id="ARBA00023014"/>
    </source>
</evidence>
<feature type="binding site" evidence="5">
    <location>
        <position position="366"/>
    </location>
    <ligand>
        <name>S-adenosyl-L-methionine</name>
        <dbReference type="ChEBI" id="CHEBI:59789"/>
    </ligand>
</feature>
<dbReference type="PROSITE" id="PS01230">
    <property type="entry name" value="TRMA_1"/>
    <property type="match status" value="1"/>
</dbReference>
<evidence type="ECO:0000256" key="6">
    <source>
        <dbReference type="PROSITE-ProRule" id="PRU10015"/>
    </source>
</evidence>
<dbReference type="SUPFAM" id="SSF53335">
    <property type="entry name" value="S-adenosyl-L-methionine-dependent methyltransferases"/>
    <property type="match status" value="1"/>
</dbReference>
<dbReference type="SUPFAM" id="SSF50249">
    <property type="entry name" value="Nucleic acid-binding proteins"/>
    <property type="match status" value="1"/>
</dbReference>
<dbReference type="EMBL" id="BMJQ01000018">
    <property type="protein sequence ID" value="GGF41765.1"/>
    <property type="molecule type" value="Genomic_DNA"/>
</dbReference>
<dbReference type="Pfam" id="PF01938">
    <property type="entry name" value="TRAM"/>
    <property type="match status" value="1"/>
</dbReference>
<name>A0A8J2YZT9_9PROT</name>
<keyword evidence="4" id="KW-0411">Iron-sulfur</keyword>
<keyword evidence="2 5" id="KW-0808">Transferase</keyword>
<dbReference type="Proteomes" id="UP000646365">
    <property type="component" value="Unassembled WGS sequence"/>
</dbReference>
<dbReference type="Pfam" id="PF05958">
    <property type="entry name" value="tRNA_U5-meth_tr"/>
    <property type="match status" value="1"/>
</dbReference>
<dbReference type="InterPro" id="IPR029063">
    <property type="entry name" value="SAM-dependent_MTases_sf"/>
</dbReference>
<dbReference type="InterPro" id="IPR002792">
    <property type="entry name" value="TRAM_dom"/>
</dbReference>
<keyword evidence="10" id="KW-1185">Reference proteome</keyword>
<keyword evidence="4" id="KW-0408">Iron</keyword>
<feature type="binding site" evidence="5">
    <location>
        <position position="319"/>
    </location>
    <ligand>
        <name>S-adenosyl-L-methionine</name>
        <dbReference type="ChEBI" id="CHEBI:59789"/>
    </ligand>
</feature>
<evidence type="ECO:0000256" key="7">
    <source>
        <dbReference type="SAM" id="MobiDB-lite"/>
    </source>
</evidence>
<keyword evidence="3 5" id="KW-0949">S-adenosyl-L-methionine</keyword>
<dbReference type="PANTHER" id="PTHR11061">
    <property type="entry name" value="RNA M5U METHYLTRANSFERASE"/>
    <property type="match status" value="1"/>
</dbReference>
<proteinExistence type="inferred from homology"/>
<feature type="binding site" evidence="5">
    <location>
        <position position="299"/>
    </location>
    <ligand>
        <name>S-adenosyl-L-methionine</name>
        <dbReference type="ChEBI" id="CHEBI:59789"/>
    </ligand>
</feature>
<dbReference type="Gene3D" id="2.40.50.140">
    <property type="entry name" value="Nucleic acid-binding proteins"/>
    <property type="match status" value="1"/>
</dbReference>
<dbReference type="GO" id="GO:0070475">
    <property type="term" value="P:rRNA base methylation"/>
    <property type="evidence" value="ECO:0007669"/>
    <property type="project" value="TreeGrafter"/>
</dbReference>
<dbReference type="Gene3D" id="3.40.50.150">
    <property type="entry name" value="Vaccinia Virus protein VP39"/>
    <property type="match status" value="1"/>
</dbReference>
<dbReference type="InterPro" id="IPR010280">
    <property type="entry name" value="U5_MeTrfase_fam"/>
</dbReference>
<keyword evidence="1 5" id="KW-0489">Methyltransferase</keyword>
<dbReference type="Gene3D" id="2.40.50.1070">
    <property type="match status" value="1"/>
</dbReference>
<gene>
    <name evidence="9" type="ORF">GCM10011611_55250</name>
</gene>
<feature type="active site" evidence="6">
    <location>
        <position position="392"/>
    </location>
</feature>
<feature type="binding site" evidence="5">
    <location>
        <position position="272"/>
    </location>
    <ligand>
        <name>S-adenosyl-L-methionine</name>
        <dbReference type="ChEBI" id="CHEBI:59789"/>
    </ligand>
</feature>
<dbReference type="RefSeq" id="WP_189051405.1">
    <property type="nucleotide sequence ID" value="NZ_BMJQ01000018.1"/>
</dbReference>
<comment type="caution">
    <text evidence="9">The sequence shown here is derived from an EMBL/GenBank/DDBJ whole genome shotgun (WGS) entry which is preliminary data.</text>
</comment>
<dbReference type="AlphaFoldDB" id="A0A8J2YZT9"/>
<organism evidence="9 10">
    <name type="scientific">Aliidongia dinghuensis</name>
    <dbReference type="NCBI Taxonomy" id="1867774"/>
    <lineage>
        <taxon>Bacteria</taxon>
        <taxon>Pseudomonadati</taxon>
        <taxon>Pseudomonadota</taxon>
        <taxon>Alphaproteobacteria</taxon>
        <taxon>Rhodospirillales</taxon>
        <taxon>Dongiaceae</taxon>
        <taxon>Aliidongia</taxon>
    </lineage>
</organism>
<evidence type="ECO:0000256" key="2">
    <source>
        <dbReference type="ARBA" id="ARBA00022679"/>
    </source>
</evidence>
<evidence type="ECO:0000256" key="3">
    <source>
        <dbReference type="ARBA" id="ARBA00022691"/>
    </source>
</evidence>
<dbReference type="PANTHER" id="PTHR11061:SF30">
    <property type="entry name" value="TRNA (URACIL(54)-C(5))-METHYLTRANSFERASE"/>
    <property type="match status" value="1"/>
</dbReference>
<dbReference type="GO" id="GO:0070041">
    <property type="term" value="F:rRNA (uridine-C5-)-methyltransferase activity"/>
    <property type="evidence" value="ECO:0007669"/>
    <property type="project" value="TreeGrafter"/>
</dbReference>
<keyword evidence="4" id="KW-0479">Metal-binding</keyword>
<dbReference type="GO" id="GO:0051539">
    <property type="term" value="F:4 iron, 4 sulfur cluster binding"/>
    <property type="evidence" value="ECO:0007669"/>
    <property type="project" value="UniProtKB-KW"/>
</dbReference>
<evidence type="ECO:0000256" key="1">
    <source>
        <dbReference type="ARBA" id="ARBA00022603"/>
    </source>
</evidence>
<protein>
    <submittedName>
        <fullName evidence="9">RNA methyltransferase</fullName>
    </submittedName>
</protein>
<dbReference type="InterPro" id="IPR030390">
    <property type="entry name" value="MeTrfase_TrmA_AS"/>
</dbReference>
<dbReference type="InterPro" id="IPR012340">
    <property type="entry name" value="NA-bd_OB-fold"/>
</dbReference>
<dbReference type="PROSITE" id="PS50926">
    <property type="entry name" value="TRAM"/>
    <property type="match status" value="1"/>
</dbReference>
<comment type="similarity">
    <text evidence="5">Belongs to the class I-like SAM-binding methyltransferase superfamily. RNA M5U methyltransferase family.</text>
</comment>
<evidence type="ECO:0000256" key="5">
    <source>
        <dbReference type="PROSITE-ProRule" id="PRU01024"/>
    </source>
</evidence>
<evidence type="ECO:0000313" key="10">
    <source>
        <dbReference type="Proteomes" id="UP000646365"/>
    </source>
</evidence>